<evidence type="ECO:0000313" key="2">
    <source>
        <dbReference type="EMBL" id="CAF4974881.1"/>
    </source>
</evidence>
<sequence>SSNLIKTNNNNIATSSFHKDLQISSHSEQESSSKIYQLHRLMQQSYDQSSTTSVNDLFNQISYAKKQNSIDSGSINTDCPIPISLHTSVLSETAADKNDQHEKQLQRVEIKTNVNHTFRFTYDDIMNTWRRLLERLLGSVLSPSINNTGNKKSSSSSSTSSDSYSWSTPIPTEAHHVTQSNHMSPWWERRDVYSRTPAPFRFANERLSTSYPIEKNASNKQMCISIENRPCCSKYDSYQNRYHCYCSSSVTINNCSSSF</sequence>
<dbReference type="Proteomes" id="UP000681967">
    <property type="component" value="Unassembled WGS sequence"/>
</dbReference>
<proteinExistence type="predicted"/>
<dbReference type="AlphaFoldDB" id="A0A8S3D708"/>
<feature type="region of interest" description="Disordered" evidence="1">
    <location>
        <begin position="144"/>
        <end position="165"/>
    </location>
</feature>
<organism evidence="2 3">
    <name type="scientific">Rotaria magnacalcarata</name>
    <dbReference type="NCBI Taxonomy" id="392030"/>
    <lineage>
        <taxon>Eukaryota</taxon>
        <taxon>Metazoa</taxon>
        <taxon>Spiralia</taxon>
        <taxon>Gnathifera</taxon>
        <taxon>Rotifera</taxon>
        <taxon>Eurotatoria</taxon>
        <taxon>Bdelloidea</taxon>
        <taxon>Philodinida</taxon>
        <taxon>Philodinidae</taxon>
        <taxon>Rotaria</taxon>
    </lineage>
</organism>
<gene>
    <name evidence="2" type="ORF">BYL167_LOCUS54697</name>
</gene>
<accession>A0A8S3D708</accession>
<dbReference type="EMBL" id="CAJOBH010195658">
    <property type="protein sequence ID" value="CAF4974881.1"/>
    <property type="molecule type" value="Genomic_DNA"/>
</dbReference>
<feature type="non-terminal residue" evidence="2">
    <location>
        <position position="1"/>
    </location>
</feature>
<evidence type="ECO:0000313" key="3">
    <source>
        <dbReference type="Proteomes" id="UP000681967"/>
    </source>
</evidence>
<comment type="caution">
    <text evidence="2">The sequence shown here is derived from an EMBL/GenBank/DDBJ whole genome shotgun (WGS) entry which is preliminary data.</text>
</comment>
<reference evidence="2" key="1">
    <citation type="submission" date="2021-02" db="EMBL/GenBank/DDBJ databases">
        <authorList>
            <person name="Nowell W R."/>
        </authorList>
    </citation>
    <scope>NUCLEOTIDE SEQUENCE</scope>
</reference>
<name>A0A8S3D708_9BILA</name>
<evidence type="ECO:0000256" key="1">
    <source>
        <dbReference type="SAM" id="MobiDB-lite"/>
    </source>
</evidence>
<protein>
    <submittedName>
        <fullName evidence="2">Uncharacterized protein</fullName>
    </submittedName>
</protein>
<feature type="compositionally biased region" description="Low complexity" evidence="1">
    <location>
        <begin position="153"/>
        <end position="165"/>
    </location>
</feature>